<keyword evidence="3" id="KW-0238">DNA-binding</keyword>
<comment type="caution">
    <text evidence="9">The sequence shown here is derived from an EMBL/GenBank/DDBJ whole genome shotgun (WGS) entry which is preliminary data.</text>
</comment>
<accession>A0A8S9JPM6</accession>
<protein>
    <recommendedName>
        <fullName evidence="8">BZIP domain-containing protein</fullName>
    </recommendedName>
</protein>
<dbReference type="SMART" id="SM00338">
    <property type="entry name" value="BRLZ"/>
    <property type="match status" value="1"/>
</dbReference>
<reference evidence="9" key="1">
    <citation type="submission" date="2019-12" db="EMBL/GenBank/DDBJ databases">
        <title>Genome sequencing and annotation of Brassica cretica.</title>
        <authorList>
            <person name="Studholme D.J."/>
            <person name="Sarris P.F."/>
        </authorList>
    </citation>
    <scope>NUCLEOTIDE SEQUENCE</scope>
    <source>
        <strain evidence="9">PFS-102/07</strain>
        <tissue evidence="9">Leaf</tissue>
    </source>
</reference>
<dbReference type="GO" id="GO:0003677">
    <property type="term" value="F:DNA binding"/>
    <property type="evidence" value="ECO:0007669"/>
    <property type="project" value="UniProtKB-KW"/>
</dbReference>
<evidence type="ECO:0000256" key="1">
    <source>
        <dbReference type="ARBA" id="ARBA00004123"/>
    </source>
</evidence>
<feature type="region of interest" description="SAW" evidence="6">
    <location>
        <begin position="420"/>
        <end position="499"/>
    </location>
</feature>
<evidence type="ECO:0000256" key="7">
    <source>
        <dbReference type="SAM" id="MobiDB-lite"/>
    </source>
</evidence>
<dbReference type="InterPro" id="IPR046347">
    <property type="entry name" value="bZIP_sf"/>
</dbReference>
<feature type="compositionally biased region" description="Basic and acidic residues" evidence="7">
    <location>
        <begin position="410"/>
        <end position="426"/>
    </location>
</feature>
<evidence type="ECO:0000259" key="8">
    <source>
        <dbReference type="PROSITE" id="PS50217"/>
    </source>
</evidence>
<dbReference type="InterPro" id="IPR045314">
    <property type="entry name" value="bZIP_plant_GBF1"/>
</dbReference>
<feature type="short sequence motif" description="VHIID" evidence="6">
    <location>
        <begin position="259"/>
        <end position="263"/>
    </location>
</feature>
<keyword evidence="5" id="KW-0539">Nucleus</keyword>
<evidence type="ECO:0000256" key="2">
    <source>
        <dbReference type="ARBA" id="ARBA00023015"/>
    </source>
</evidence>
<dbReference type="InterPro" id="IPR004827">
    <property type="entry name" value="bZIP"/>
</dbReference>
<dbReference type="PROSITE" id="PS50217">
    <property type="entry name" value="BZIP"/>
    <property type="match status" value="1"/>
</dbReference>
<dbReference type="FunFam" id="1.20.5.170:FF:000020">
    <property type="entry name" value="BZIP transcription factor"/>
    <property type="match status" value="1"/>
</dbReference>
<evidence type="ECO:0000256" key="4">
    <source>
        <dbReference type="ARBA" id="ARBA00023163"/>
    </source>
</evidence>
<dbReference type="GO" id="GO:0003700">
    <property type="term" value="F:DNA-binding transcription factor activity"/>
    <property type="evidence" value="ECO:0007669"/>
    <property type="project" value="InterPro"/>
</dbReference>
<comment type="subcellular location">
    <subcellularLocation>
        <location evidence="1">Nucleus</location>
    </subcellularLocation>
</comment>
<sequence>MDTLFRLVSLQQQQQSDSIITNQSSLSRTSTTTSGSPQTAYHYNHNNFPPNDLVEECYNLFMDEEDLSSSSSHHNHHHNNNPNSYYSPFTTPTQYHPATSSTPPSTAAAAALASPYSSSGHHNDPSAFSIPQTPPSFDFSSNAKWADSILLEAARAFSDKDTARAQQILWTLNELSSPYGDTEQKLASYFLQALFNRMTGSGERCYRTMVTAASTEKTCSFESTRKTVLKFQEVSPWATFGHVAANGAILEAVDGEAKIHIVDISSTFCTQWPTLLEALATRSFHLCKSYIDNSLCFQTGFTPWEGDCFDLLSMNHFFIEPAVPSPCYGESDSGLVRTNSGFDDIKTGSDESCAGFTKPGFDDTVSSQGLLCTQGDKLDPNDPKQWTAIANFEPGEKKHNRNKLIQPEMTDERKRKRMESNRESARRSRMRRQSHIDNLRNQVNQLDLENRELGNRLRLVIYHLQQVNTDNNRLVTEQEMLRLRLSELRRILILRQLQQQQQWELNNRRMIMYEQNPLRSYD</sequence>
<feature type="region of interest" description="Disordered" evidence="7">
    <location>
        <begin position="12"/>
        <end position="48"/>
    </location>
</feature>
<dbReference type="GO" id="GO:0005634">
    <property type="term" value="C:nucleus"/>
    <property type="evidence" value="ECO:0007669"/>
    <property type="project" value="UniProtKB-SubCell"/>
</dbReference>
<dbReference type="Gene3D" id="1.20.5.170">
    <property type="match status" value="1"/>
</dbReference>
<gene>
    <name evidence="9" type="ORF">F2Q70_00033775</name>
</gene>
<evidence type="ECO:0000313" key="9">
    <source>
        <dbReference type="EMBL" id="KAF2584091.1"/>
    </source>
</evidence>
<dbReference type="AlphaFoldDB" id="A0A8S9JPM6"/>
<evidence type="ECO:0000256" key="3">
    <source>
        <dbReference type="ARBA" id="ARBA00023125"/>
    </source>
</evidence>
<feature type="compositionally biased region" description="Low complexity" evidence="7">
    <location>
        <begin position="97"/>
        <end position="119"/>
    </location>
</feature>
<dbReference type="InterPro" id="IPR005202">
    <property type="entry name" value="TF_GRAS"/>
</dbReference>
<feature type="compositionally biased region" description="Low complexity" evidence="7">
    <location>
        <begin position="12"/>
        <end position="39"/>
    </location>
</feature>
<keyword evidence="4" id="KW-0804">Transcription</keyword>
<dbReference type="PANTHER" id="PTHR31636">
    <property type="entry name" value="OSJNBA0084A10.13 PROTEIN-RELATED"/>
    <property type="match status" value="1"/>
</dbReference>
<dbReference type="PROSITE" id="PS50985">
    <property type="entry name" value="GRAS"/>
    <property type="match status" value="1"/>
</dbReference>
<organism evidence="9">
    <name type="scientific">Brassica cretica</name>
    <name type="common">Mustard</name>
    <dbReference type="NCBI Taxonomy" id="69181"/>
    <lineage>
        <taxon>Eukaryota</taxon>
        <taxon>Viridiplantae</taxon>
        <taxon>Streptophyta</taxon>
        <taxon>Embryophyta</taxon>
        <taxon>Tracheophyta</taxon>
        <taxon>Spermatophyta</taxon>
        <taxon>Magnoliopsida</taxon>
        <taxon>eudicotyledons</taxon>
        <taxon>Gunneridae</taxon>
        <taxon>Pentapetalae</taxon>
        <taxon>rosids</taxon>
        <taxon>malvids</taxon>
        <taxon>Brassicales</taxon>
        <taxon>Brassicaceae</taxon>
        <taxon>Brassiceae</taxon>
        <taxon>Brassica</taxon>
    </lineage>
</organism>
<proteinExistence type="inferred from homology"/>
<comment type="caution">
    <text evidence="6">Lacks conserved residue(s) required for the propagation of feature annotation.</text>
</comment>
<dbReference type="Pfam" id="PF03514">
    <property type="entry name" value="GRAS"/>
    <property type="match status" value="1"/>
</dbReference>
<dbReference type="SUPFAM" id="SSF57959">
    <property type="entry name" value="Leucine zipper domain"/>
    <property type="match status" value="1"/>
</dbReference>
<keyword evidence="2" id="KW-0805">Transcription regulation</keyword>
<feature type="region of interest" description="Disordered" evidence="7">
    <location>
        <begin position="67"/>
        <end position="133"/>
    </location>
</feature>
<dbReference type="CDD" id="cd14702">
    <property type="entry name" value="bZIP_plant_GBF1"/>
    <property type="match status" value="1"/>
</dbReference>
<dbReference type="Pfam" id="PF00170">
    <property type="entry name" value="bZIP_1"/>
    <property type="match status" value="1"/>
</dbReference>
<dbReference type="GO" id="GO:0046983">
    <property type="term" value="F:protein dimerization activity"/>
    <property type="evidence" value="ECO:0007669"/>
    <property type="project" value="UniProtKB-ARBA"/>
</dbReference>
<evidence type="ECO:0000256" key="6">
    <source>
        <dbReference type="PROSITE-ProRule" id="PRU01191"/>
    </source>
</evidence>
<feature type="region of interest" description="Disordered" evidence="7">
    <location>
        <begin position="406"/>
        <end position="434"/>
    </location>
</feature>
<name>A0A8S9JPM6_BRACR</name>
<feature type="domain" description="BZIP" evidence="8">
    <location>
        <begin position="411"/>
        <end position="474"/>
    </location>
</feature>
<dbReference type="EMBL" id="QGKY02000246">
    <property type="protein sequence ID" value="KAF2584091.1"/>
    <property type="molecule type" value="Genomic_DNA"/>
</dbReference>
<evidence type="ECO:0000256" key="5">
    <source>
        <dbReference type="ARBA" id="ARBA00023242"/>
    </source>
</evidence>
<comment type="similarity">
    <text evidence="6">Belongs to the GRAS family.</text>
</comment>
<dbReference type="PROSITE" id="PS00036">
    <property type="entry name" value="BZIP_BASIC"/>
    <property type="match status" value="1"/>
</dbReference>